<dbReference type="SUPFAM" id="SSF144091">
    <property type="entry name" value="Rhomboid-like"/>
    <property type="match status" value="1"/>
</dbReference>
<keyword evidence="10" id="KW-0645">Protease</keyword>
<reference evidence="10 11" key="1">
    <citation type="submission" date="2016-10" db="EMBL/GenBank/DDBJ databases">
        <authorList>
            <person name="de Groot N.N."/>
        </authorList>
    </citation>
    <scope>NUCLEOTIDE SEQUENCE [LARGE SCALE GENOMIC DNA]</scope>
    <source>
        <strain evidence="10 11">DSM 17073</strain>
    </source>
</reference>
<evidence type="ECO:0000256" key="7">
    <source>
        <dbReference type="SAM" id="Phobius"/>
    </source>
</evidence>
<feature type="transmembrane region" description="Helical" evidence="7">
    <location>
        <begin position="157"/>
        <end position="175"/>
    </location>
</feature>
<dbReference type="STRING" id="306540.SAMN05421839_13425"/>
<dbReference type="Pfam" id="PF01694">
    <property type="entry name" value="Rhomboid"/>
    <property type="match status" value="1"/>
</dbReference>
<comment type="similarity">
    <text evidence="2">Belongs to the peptidase S54 family.</text>
</comment>
<dbReference type="AlphaFoldDB" id="A0A1I5RU30"/>
<evidence type="ECO:0000256" key="6">
    <source>
        <dbReference type="ARBA" id="ARBA00023136"/>
    </source>
</evidence>
<feature type="transmembrane region" description="Helical" evidence="7">
    <location>
        <begin position="99"/>
        <end position="118"/>
    </location>
</feature>
<dbReference type="InterPro" id="IPR035952">
    <property type="entry name" value="Rhomboid-like_sf"/>
</dbReference>
<dbReference type="GO" id="GO:0006508">
    <property type="term" value="P:proteolysis"/>
    <property type="evidence" value="ECO:0007669"/>
    <property type="project" value="UniProtKB-KW"/>
</dbReference>
<feature type="domain" description="Peptidase S54 rhomboid" evidence="8">
    <location>
        <begin position="56"/>
        <end position="195"/>
    </location>
</feature>
<evidence type="ECO:0000313" key="10">
    <source>
        <dbReference type="EMBL" id="SFP61897.1"/>
    </source>
</evidence>
<feature type="transmembrane region" description="Helical" evidence="7">
    <location>
        <begin position="124"/>
        <end position="145"/>
    </location>
</feature>
<evidence type="ECO:0000256" key="1">
    <source>
        <dbReference type="ARBA" id="ARBA00004141"/>
    </source>
</evidence>
<feature type="transmembrane region" description="Helical" evidence="7">
    <location>
        <begin position="12"/>
        <end position="34"/>
    </location>
</feature>
<reference evidence="9 12" key="2">
    <citation type="submission" date="2019-07" db="EMBL/GenBank/DDBJ databases">
        <title>Whole genome shotgun sequence of Halolactibacillus halophilus NBRC 100868.</title>
        <authorList>
            <person name="Hosoyama A."/>
            <person name="Uohara A."/>
            <person name="Ohji S."/>
            <person name="Ichikawa N."/>
        </authorList>
    </citation>
    <scope>NUCLEOTIDE SEQUENCE [LARGE SCALE GENOMIC DNA]</scope>
    <source>
        <strain evidence="9 12">NBRC 100868</strain>
    </source>
</reference>
<keyword evidence="3 7" id="KW-0812">Transmembrane</keyword>
<dbReference type="OrthoDB" id="9813074at2"/>
<feature type="transmembrane region" description="Helical" evidence="7">
    <location>
        <begin position="70"/>
        <end position="87"/>
    </location>
</feature>
<evidence type="ECO:0000313" key="12">
    <source>
        <dbReference type="Proteomes" id="UP000321547"/>
    </source>
</evidence>
<evidence type="ECO:0000313" key="9">
    <source>
        <dbReference type="EMBL" id="GEM02331.1"/>
    </source>
</evidence>
<dbReference type="PANTHER" id="PTHR43731">
    <property type="entry name" value="RHOMBOID PROTEASE"/>
    <property type="match status" value="1"/>
</dbReference>
<evidence type="ECO:0000256" key="3">
    <source>
        <dbReference type="ARBA" id="ARBA00022692"/>
    </source>
</evidence>
<dbReference type="InterPro" id="IPR050925">
    <property type="entry name" value="Rhomboid_protease_S54"/>
</dbReference>
<sequence>MFFRTESFKDFFRYYPVVSGIIVIQVVIWLLMYFETSLGFTILNEGIGMNALVSQGEYWRLVTPIFLHDWQGITHILFNSFALVLFGPALEQMLGKVKFVILYLGAGIFANVFDYLIAMDSTTLSLGASGAIYGILGLIVYMIFFTPGLIDPASRQLVLTYVMIGLVMTFIQPNVSVPGHVFGLVGGFSFGPLLVNNVNPYRRPRPRPRRMHQSGVNFDPNRWKKRRRFKLNGNVSAILWWVLLILAVIGFIGPVIIPFLR</sequence>
<gene>
    <name evidence="9" type="ORF">HHA03_18630</name>
    <name evidence="10" type="ORF">SAMN05421839_13425</name>
</gene>
<dbReference type="InterPro" id="IPR022764">
    <property type="entry name" value="Peptidase_S54_rhomboid_dom"/>
</dbReference>
<evidence type="ECO:0000259" key="8">
    <source>
        <dbReference type="Pfam" id="PF01694"/>
    </source>
</evidence>
<comment type="subcellular location">
    <subcellularLocation>
        <location evidence="1">Membrane</location>
        <topology evidence="1">Multi-pass membrane protein</topology>
    </subcellularLocation>
</comment>
<dbReference type="EMBL" id="BJWI01000032">
    <property type="protein sequence ID" value="GEM02331.1"/>
    <property type="molecule type" value="Genomic_DNA"/>
</dbReference>
<keyword evidence="6 7" id="KW-0472">Membrane</keyword>
<evidence type="ECO:0000256" key="2">
    <source>
        <dbReference type="ARBA" id="ARBA00009045"/>
    </source>
</evidence>
<name>A0A1I5RU30_9BACI</name>
<accession>A0A1I5RU30</accession>
<feature type="transmembrane region" description="Helical" evidence="7">
    <location>
        <begin position="231"/>
        <end position="257"/>
    </location>
</feature>
<dbReference type="Proteomes" id="UP000321547">
    <property type="component" value="Unassembled WGS sequence"/>
</dbReference>
<evidence type="ECO:0000256" key="5">
    <source>
        <dbReference type="ARBA" id="ARBA00022989"/>
    </source>
</evidence>
<dbReference type="Proteomes" id="UP000242243">
    <property type="component" value="Unassembled WGS sequence"/>
</dbReference>
<dbReference type="EMBL" id="FOXC01000034">
    <property type="protein sequence ID" value="SFP61897.1"/>
    <property type="molecule type" value="Genomic_DNA"/>
</dbReference>
<dbReference type="Gene3D" id="1.20.1540.10">
    <property type="entry name" value="Rhomboid-like"/>
    <property type="match status" value="1"/>
</dbReference>
<organism evidence="10 11">
    <name type="scientific">Halolactibacillus halophilus</name>
    <dbReference type="NCBI Taxonomy" id="306540"/>
    <lineage>
        <taxon>Bacteria</taxon>
        <taxon>Bacillati</taxon>
        <taxon>Bacillota</taxon>
        <taxon>Bacilli</taxon>
        <taxon>Bacillales</taxon>
        <taxon>Bacillaceae</taxon>
        <taxon>Halolactibacillus</taxon>
    </lineage>
</organism>
<dbReference type="GO" id="GO:0004252">
    <property type="term" value="F:serine-type endopeptidase activity"/>
    <property type="evidence" value="ECO:0007669"/>
    <property type="project" value="InterPro"/>
</dbReference>
<keyword evidence="4" id="KW-0378">Hydrolase</keyword>
<protein>
    <submittedName>
        <fullName evidence="10">Membrane associated serine protease, rhomboid family</fullName>
    </submittedName>
</protein>
<keyword evidence="5 7" id="KW-1133">Transmembrane helix</keyword>
<feature type="transmembrane region" description="Helical" evidence="7">
    <location>
        <begin position="181"/>
        <end position="201"/>
    </location>
</feature>
<keyword evidence="12" id="KW-1185">Reference proteome</keyword>
<dbReference type="GO" id="GO:0016020">
    <property type="term" value="C:membrane"/>
    <property type="evidence" value="ECO:0007669"/>
    <property type="project" value="UniProtKB-SubCell"/>
</dbReference>
<dbReference type="RefSeq" id="WP_089833181.1">
    <property type="nucleotide sequence ID" value="NZ_BJWI01000032.1"/>
</dbReference>
<evidence type="ECO:0000256" key="4">
    <source>
        <dbReference type="ARBA" id="ARBA00022801"/>
    </source>
</evidence>
<dbReference type="PANTHER" id="PTHR43731:SF14">
    <property type="entry name" value="PRESENILIN-ASSOCIATED RHOMBOID-LIKE PROTEIN, MITOCHONDRIAL"/>
    <property type="match status" value="1"/>
</dbReference>
<proteinExistence type="inferred from homology"/>
<evidence type="ECO:0000313" key="11">
    <source>
        <dbReference type="Proteomes" id="UP000242243"/>
    </source>
</evidence>